<accession>A0ACB9G4C8</accession>
<keyword evidence="2" id="KW-1185">Reference proteome</keyword>
<reference evidence="2" key="1">
    <citation type="journal article" date="2022" name="Mol. Ecol. Resour.">
        <title>The genomes of chicory, endive, great burdock and yacon provide insights into Asteraceae palaeo-polyploidization history and plant inulin production.</title>
        <authorList>
            <person name="Fan W."/>
            <person name="Wang S."/>
            <person name="Wang H."/>
            <person name="Wang A."/>
            <person name="Jiang F."/>
            <person name="Liu H."/>
            <person name="Zhao H."/>
            <person name="Xu D."/>
            <person name="Zhang Y."/>
        </authorList>
    </citation>
    <scope>NUCLEOTIDE SEQUENCE [LARGE SCALE GENOMIC DNA]</scope>
    <source>
        <strain evidence="2">cv. Punajuju</strain>
    </source>
</reference>
<protein>
    <submittedName>
        <fullName evidence="1">Uncharacterized protein</fullName>
    </submittedName>
</protein>
<proteinExistence type="predicted"/>
<organism evidence="1 2">
    <name type="scientific">Cichorium intybus</name>
    <name type="common">Chicory</name>
    <dbReference type="NCBI Taxonomy" id="13427"/>
    <lineage>
        <taxon>Eukaryota</taxon>
        <taxon>Viridiplantae</taxon>
        <taxon>Streptophyta</taxon>
        <taxon>Embryophyta</taxon>
        <taxon>Tracheophyta</taxon>
        <taxon>Spermatophyta</taxon>
        <taxon>Magnoliopsida</taxon>
        <taxon>eudicotyledons</taxon>
        <taxon>Gunneridae</taxon>
        <taxon>Pentapetalae</taxon>
        <taxon>asterids</taxon>
        <taxon>campanulids</taxon>
        <taxon>Asterales</taxon>
        <taxon>Asteraceae</taxon>
        <taxon>Cichorioideae</taxon>
        <taxon>Cichorieae</taxon>
        <taxon>Cichoriinae</taxon>
        <taxon>Cichorium</taxon>
    </lineage>
</organism>
<name>A0ACB9G4C8_CICIN</name>
<evidence type="ECO:0000313" key="1">
    <source>
        <dbReference type="EMBL" id="KAI3778048.1"/>
    </source>
</evidence>
<reference evidence="1 2" key="2">
    <citation type="journal article" date="2022" name="Mol. Ecol. Resour.">
        <title>The genomes of chicory, endive, great burdock and yacon provide insights into Asteraceae paleo-polyploidization history and plant inulin production.</title>
        <authorList>
            <person name="Fan W."/>
            <person name="Wang S."/>
            <person name="Wang H."/>
            <person name="Wang A."/>
            <person name="Jiang F."/>
            <person name="Liu H."/>
            <person name="Zhao H."/>
            <person name="Xu D."/>
            <person name="Zhang Y."/>
        </authorList>
    </citation>
    <scope>NUCLEOTIDE SEQUENCE [LARGE SCALE GENOMIC DNA]</scope>
    <source>
        <strain evidence="2">cv. Punajuju</strain>
        <tissue evidence="1">Leaves</tissue>
    </source>
</reference>
<sequence length="109" mass="12299">MNRSTGSNGHDPANPGYFEFIPHDPANPVTISRDSPPHLVDLADLELGKEYELVISTYSGLCRYRVGDIAYLLPFQDLFFGTASALFFSLVLHFSIFNFLLYVRPRSKI</sequence>
<dbReference type="Proteomes" id="UP001055811">
    <property type="component" value="Linkage Group LG02"/>
</dbReference>
<comment type="caution">
    <text evidence="1">The sequence shown here is derived from an EMBL/GenBank/DDBJ whole genome shotgun (WGS) entry which is preliminary data.</text>
</comment>
<evidence type="ECO:0000313" key="2">
    <source>
        <dbReference type="Proteomes" id="UP001055811"/>
    </source>
</evidence>
<dbReference type="EMBL" id="CM042010">
    <property type="protein sequence ID" value="KAI3778048.1"/>
    <property type="molecule type" value="Genomic_DNA"/>
</dbReference>
<gene>
    <name evidence="1" type="ORF">L2E82_07026</name>
</gene>